<dbReference type="EMBL" id="CAJVQC010100215">
    <property type="protein sequence ID" value="CAG8830944.1"/>
    <property type="molecule type" value="Genomic_DNA"/>
</dbReference>
<accession>A0ACA9S865</accession>
<dbReference type="Proteomes" id="UP000789920">
    <property type="component" value="Unassembled WGS sequence"/>
</dbReference>
<proteinExistence type="predicted"/>
<organism evidence="1 2">
    <name type="scientific">Racocetra persica</name>
    <dbReference type="NCBI Taxonomy" id="160502"/>
    <lineage>
        <taxon>Eukaryota</taxon>
        <taxon>Fungi</taxon>
        <taxon>Fungi incertae sedis</taxon>
        <taxon>Mucoromycota</taxon>
        <taxon>Glomeromycotina</taxon>
        <taxon>Glomeromycetes</taxon>
        <taxon>Diversisporales</taxon>
        <taxon>Gigasporaceae</taxon>
        <taxon>Racocetra</taxon>
    </lineage>
</organism>
<gene>
    <name evidence="1" type="ORF">RPERSI_LOCUS27971</name>
</gene>
<sequence length="121" mass="14299">FEKQILVKQSRFYQLKNNLLYKKNQKDLDKPIRVIKWNEVELVLYMIHSHPTAGHLETDAITKRHATTGYIPFQLVYGQQAILPIETTLPIEPQETDQEISLENSILQRAFELIDELLYQY</sequence>
<feature type="non-terminal residue" evidence="1">
    <location>
        <position position="121"/>
    </location>
</feature>
<keyword evidence="2" id="KW-1185">Reference proteome</keyword>
<evidence type="ECO:0000313" key="2">
    <source>
        <dbReference type="Proteomes" id="UP000789920"/>
    </source>
</evidence>
<feature type="non-terminal residue" evidence="1">
    <location>
        <position position="1"/>
    </location>
</feature>
<reference evidence="1" key="1">
    <citation type="submission" date="2021-06" db="EMBL/GenBank/DDBJ databases">
        <authorList>
            <person name="Kallberg Y."/>
            <person name="Tangrot J."/>
            <person name="Rosling A."/>
        </authorList>
    </citation>
    <scope>NUCLEOTIDE SEQUENCE</scope>
    <source>
        <strain evidence="1">MA461A</strain>
    </source>
</reference>
<name>A0ACA9S865_9GLOM</name>
<evidence type="ECO:0000313" key="1">
    <source>
        <dbReference type="EMBL" id="CAG8830944.1"/>
    </source>
</evidence>
<protein>
    <submittedName>
        <fullName evidence="1">18824_t:CDS:1</fullName>
    </submittedName>
</protein>
<comment type="caution">
    <text evidence="1">The sequence shown here is derived from an EMBL/GenBank/DDBJ whole genome shotgun (WGS) entry which is preliminary data.</text>
</comment>